<name>A0A498R2Z8_9FIRM</name>
<feature type="non-terminal residue" evidence="1">
    <location>
        <position position="1"/>
    </location>
</feature>
<protein>
    <submittedName>
        <fullName evidence="1">Uncharacterized protein</fullName>
    </submittedName>
</protein>
<dbReference type="Proteomes" id="UP000277811">
    <property type="component" value="Unassembled WGS sequence"/>
</dbReference>
<evidence type="ECO:0000313" key="1">
    <source>
        <dbReference type="EMBL" id="VBB05549.1"/>
    </source>
</evidence>
<accession>A0A498R2Z8</accession>
<dbReference type="EMBL" id="UPPP01000056">
    <property type="protein sequence ID" value="VBB05549.1"/>
    <property type="molecule type" value="Genomic_DNA"/>
</dbReference>
<evidence type="ECO:0000313" key="2">
    <source>
        <dbReference type="Proteomes" id="UP000277811"/>
    </source>
</evidence>
<reference evidence="1 2" key="1">
    <citation type="submission" date="2018-06" db="EMBL/GenBank/DDBJ databases">
        <authorList>
            <person name="Strepis N."/>
        </authorList>
    </citation>
    <scope>NUCLEOTIDE SEQUENCE [LARGE SCALE GENOMIC DNA]</scope>
    <source>
        <strain evidence="1">LUCI</strain>
    </source>
</reference>
<keyword evidence="2" id="KW-1185">Reference proteome</keyword>
<proteinExistence type="predicted"/>
<gene>
    <name evidence="1" type="ORF">LUCI_0759</name>
</gene>
<dbReference type="AlphaFoldDB" id="A0A498R2Z8"/>
<dbReference type="RefSeq" id="WP_207856926.1">
    <property type="nucleotide sequence ID" value="NZ_UPPP01000056.1"/>
</dbReference>
<organism evidence="1 2">
    <name type="scientific">Lucifera butyrica</name>
    <dbReference type="NCBI Taxonomy" id="1351585"/>
    <lineage>
        <taxon>Bacteria</taxon>
        <taxon>Bacillati</taxon>
        <taxon>Bacillota</taxon>
        <taxon>Negativicutes</taxon>
        <taxon>Veillonellales</taxon>
        <taxon>Veillonellaceae</taxon>
        <taxon>Lucifera</taxon>
    </lineage>
</organism>
<sequence>SAALGEGENLSVSVILTAVPRIFGGICQAMENKDYSLLADLVEYDLMPLIQTAQTVLIAVQQRYAERIS</sequence>